<dbReference type="Proteomes" id="UP001329313">
    <property type="component" value="Chromosome"/>
</dbReference>
<dbReference type="RefSeq" id="WP_330170669.1">
    <property type="nucleotide sequence ID" value="NZ_CP137080.1"/>
</dbReference>
<dbReference type="InterPro" id="IPR007505">
    <property type="entry name" value="PDDEXK_7"/>
</dbReference>
<dbReference type="Pfam" id="PF09823">
    <property type="entry name" value="DUF2357"/>
    <property type="match status" value="1"/>
</dbReference>
<gene>
    <name evidence="2" type="ORF">RYJ27_12765</name>
</gene>
<name>A0AAU0MGC8_9MICO</name>
<organism evidence="2 3">
    <name type="scientific">Microbacterium limosum</name>
    <dbReference type="NCBI Taxonomy" id="3079935"/>
    <lineage>
        <taxon>Bacteria</taxon>
        <taxon>Bacillati</taxon>
        <taxon>Actinomycetota</taxon>
        <taxon>Actinomycetes</taxon>
        <taxon>Micrococcales</taxon>
        <taxon>Microbacteriaceae</taxon>
        <taxon>Microbacterium</taxon>
    </lineage>
</organism>
<dbReference type="InterPro" id="IPR018633">
    <property type="entry name" value="DUF2357"/>
</dbReference>
<feature type="domain" description="DUF2357" evidence="1">
    <location>
        <begin position="85"/>
        <end position="335"/>
    </location>
</feature>
<protein>
    <submittedName>
        <fullName evidence="2">DUF2357 domain-containing protein</fullName>
    </submittedName>
</protein>
<keyword evidence="3" id="KW-1185">Reference proteome</keyword>
<evidence type="ECO:0000313" key="3">
    <source>
        <dbReference type="Proteomes" id="UP001329313"/>
    </source>
</evidence>
<evidence type="ECO:0000313" key="2">
    <source>
        <dbReference type="EMBL" id="WOQ69548.1"/>
    </source>
</evidence>
<reference evidence="2 3" key="1">
    <citation type="submission" date="2023-10" db="EMBL/GenBank/DDBJ databases">
        <title>Y20.</title>
        <authorList>
            <person name="Zhang G."/>
            <person name="Ding Y."/>
        </authorList>
    </citation>
    <scope>NUCLEOTIDE SEQUENCE [LARGE SCALE GENOMIC DNA]</scope>
    <source>
        <strain evidence="2 3">Y20</strain>
    </source>
</reference>
<evidence type="ECO:0000259" key="1">
    <source>
        <dbReference type="Pfam" id="PF09823"/>
    </source>
</evidence>
<dbReference type="EMBL" id="CP137080">
    <property type="protein sequence ID" value="WOQ69548.1"/>
    <property type="molecule type" value="Genomic_DNA"/>
</dbReference>
<accession>A0AAU0MGC8</accession>
<proteinExistence type="predicted"/>
<sequence>MLLDVNAESRMGLALPEGEVRVGGAPADMEVLLAEQGNRFGLWEQTDYRLTLEPKIAGERVAVRTRSSSLVSGVGAIGETGVQSGVINFGSLVGIVDFVCSSPGEKIQVLLEVFPSKVDYKVDYQALLHAIESHNNRLLFRFYQATRRLSGSREMPTADRDIDWLTVLRGEVSQLLDGVRLMDLHPHEVLHQDVSYVRLHQIKRFGGTTVTAIRQGRGKGSWTSVGSVAARERLPADTRFRSWDSPEHRWIHGQLNLILTRVSRIRVGVDGDPGRGSLDDAEVKAGVLRELDQLEATVRFALRSEPIRAARSDPGAIVTPSTVLLNKSGYSEIYRSIIALRDILTLVGVTREASLANIAKLYEQWCLLEVIDIVRSQFPSADPMRELRIVSERLLAPTIDEGASVLVYELEGFRVSVSNNEKIRTPTGDHKPDILVSIDLAGRPPIKLILDAKYRRYESKSGRGYPGPGQDAINAMHRYRDAVAVNHDGVDLRPVTHAVALFPATATECAGYEDADLFRSIAKTGIGALPFLPGNEQLVRDWLRTLLADPVRALDQAGLPTSREAERENIG</sequence>
<dbReference type="AlphaFoldDB" id="A0AAU0MGC8"/>
<dbReference type="KEGG" id="mliy:RYJ27_12765"/>
<dbReference type="Pfam" id="PF04411">
    <property type="entry name" value="PDDEXK_7"/>
    <property type="match status" value="1"/>
</dbReference>